<evidence type="ECO:0000256" key="5">
    <source>
        <dbReference type="ARBA" id="ARBA00048336"/>
    </source>
</evidence>
<dbReference type="Pfam" id="PF00069">
    <property type="entry name" value="Pkinase"/>
    <property type="match status" value="1"/>
</dbReference>
<evidence type="ECO:0000256" key="4">
    <source>
        <dbReference type="ARBA" id="ARBA00047761"/>
    </source>
</evidence>
<dbReference type="Proteomes" id="UP000036987">
    <property type="component" value="Unassembled WGS sequence"/>
</dbReference>
<dbReference type="InterPro" id="IPR015655">
    <property type="entry name" value="PP2C"/>
</dbReference>
<dbReference type="GO" id="GO:0004672">
    <property type="term" value="F:protein kinase activity"/>
    <property type="evidence" value="ECO:0007669"/>
    <property type="project" value="InterPro"/>
</dbReference>
<gene>
    <name evidence="8" type="ORF">ZOSMA_109G00030</name>
</gene>
<feature type="domain" description="PPM-type phosphatase" evidence="7">
    <location>
        <begin position="1"/>
        <end position="323"/>
    </location>
</feature>
<dbReference type="Gene3D" id="3.60.40.10">
    <property type="entry name" value="PPM-type phosphatase domain"/>
    <property type="match status" value="1"/>
</dbReference>
<keyword evidence="3" id="KW-0904">Protein phosphatase</keyword>
<organism evidence="8 9">
    <name type="scientific">Zostera marina</name>
    <name type="common">Eelgrass</name>
    <dbReference type="NCBI Taxonomy" id="29655"/>
    <lineage>
        <taxon>Eukaryota</taxon>
        <taxon>Viridiplantae</taxon>
        <taxon>Streptophyta</taxon>
        <taxon>Embryophyta</taxon>
        <taxon>Tracheophyta</taxon>
        <taxon>Spermatophyta</taxon>
        <taxon>Magnoliopsida</taxon>
        <taxon>Liliopsida</taxon>
        <taxon>Zosteraceae</taxon>
        <taxon>Zostera</taxon>
    </lineage>
</organism>
<dbReference type="EC" id="3.1.3.16" evidence="1"/>
<dbReference type="InterPro" id="IPR036457">
    <property type="entry name" value="PPM-type-like_dom_sf"/>
</dbReference>
<dbReference type="OrthoDB" id="10264738at2759"/>
<dbReference type="PROSITE" id="PS50011">
    <property type="entry name" value="PROTEIN_KINASE_DOM"/>
    <property type="match status" value="1"/>
</dbReference>
<name>A0A0K9Q3P8_ZOSMR</name>
<dbReference type="AlphaFoldDB" id="A0A0K9Q3P8"/>
<evidence type="ECO:0000313" key="8">
    <source>
        <dbReference type="EMBL" id="KMZ75913.1"/>
    </source>
</evidence>
<protein>
    <recommendedName>
        <fullName evidence="1">protein-serine/threonine phosphatase</fullName>
        <ecNumber evidence="1">3.1.3.16</ecNumber>
    </recommendedName>
</protein>
<evidence type="ECO:0000256" key="1">
    <source>
        <dbReference type="ARBA" id="ARBA00013081"/>
    </source>
</evidence>
<dbReference type="OMA" id="LWDPEDR"/>
<reference evidence="9" key="1">
    <citation type="journal article" date="2016" name="Nature">
        <title>The genome of the seagrass Zostera marina reveals angiosperm adaptation to the sea.</title>
        <authorList>
            <person name="Olsen J.L."/>
            <person name="Rouze P."/>
            <person name="Verhelst B."/>
            <person name="Lin Y.-C."/>
            <person name="Bayer T."/>
            <person name="Collen J."/>
            <person name="Dattolo E."/>
            <person name="De Paoli E."/>
            <person name="Dittami S."/>
            <person name="Maumus F."/>
            <person name="Michel G."/>
            <person name="Kersting A."/>
            <person name="Lauritano C."/>
            <person name="Lohaus R."/>
            <person name="Toepel M."/>
            <person name="Tonon T."/>
            <person name="Vanneste K."/>
            <person name="Amirebrahimi M."/>
            <person name="Brakel J."/>
            <person name="Bostroem C."/>
            <person name="Chovatia M."/>
            <person name="Grimwood J."/>
            <person name="Jenkins J.W."/>
            <person name="Jueterbock A."/>
            <person name="Mraz A."/>
            <person name="Stam W.T."/>
            <person name="Tice H."/>
            <person name="Bornberg-Bauer E."/>
            <person name="Green P.J."/>
            <person name="Pearson G.A."/>
            <person name="Procaccini G."/>
            <person name="Duarte C.M."/>
            <person name="Schmutz J."/>
            <person name="Reusch T.B.H."/>
            <person name="Van de Peer Y."/>
        </authorList>
    </citation>
    <scope>NUCLEOTIDE SEQUENCE [LARGE SCALE GENOMIC DNA]</scope>
    <source>
        <strain evidence="9">cv. Finnish</strain>
    </source>
</reference>
<dbReference type="CDD" id="cd00143">
    <property type="entry name" value="PP2Cc"/>
    <property type="match status" value="1"/>
</dbReference>
<evidence type="ECO:0000313" key="9">
    <source>
        <dbReference type="Proteomes" id="UP000036987"/>
    </source>
</evidence>
<dbReference type="InterPro" id="IPR008271">
    <property type="entry name" value="Ser/Thr_kinase_AS"/>
</dbReference>
<evidence type="ECO:0000256" key="3">
    <source>
        <dbReference type="ARBA" id="ARBA00022912"/>
    </source>
</evidence>
<accession>A0A0K9Q3P8</accession>
<evidence type="ECO:0000256" key="2">
    <source>
        <dbReference type="ARBA" id="ARBA00022801"/>
    </source>
</evidence>
<comment type="catalytic activity">
    <reaction evidence="5">
        <text>O-phospho-L-threonyl-[protein] + H2O = L-threonyl-[protein] + phosphate</text>
        <dbReference type="Rhea" id="RHEA:47004"/>
        <dbReference type="Rhea" id="RHEA-COMP:11060"/>
        <dbReference type="Rhea" id="RHEA-COMP:11605"/>
        <dbReference type="ChEBI" id="CHEBI:15377"/>
        <dbReference type="ChEBI" id="CHEBI:30013"/>
        <dbReference type="ChEBI" id="CHEBI:43474"/>
        <dbReference type="ChEBI" id="CHEBI:61977"/>
        <dbReference type="EC" id="3.1.3.16"/>
    </reaction>
</comment>
<dbReference type="GO" id="GO:1902531">
    <property type="term" value="P:regulation of intracellular signal transduction"/>
    <property type="evidence" value="ECO:0000318"/>
    <property type="project" value="GO_Central"/>
</dbReference>
<dbReference type="SUPFAM" id="SSF81606">
    <property type="entry name" value="PP2C-like"/>
    <property type="match status" value="1"/>
</dbReference>
<dbReference type="PANTHER" id="PTHR47992">
    <property type="entry name" value="PROTEIN PHOSPHATASE"/>
    <property type="match status" value="1"/>
</dbReference>
<dbReference type="PROSITE" id="PS51746">
    <property type="entry name" value="PPM_2"/>
    <property type="match status" value="1"/>
</dbReference>
<feature type="domain" description="Protein kinase" evidence="6">
    <location>
        <begin position="499"/>
        <end position="952"/>
    </location>
</feature>
<dbReference type="Gene3D" id="1.10.510.10">
    <property type="entry name" value="Transferase(Phosphotransferase) domain 1"/>
    <property type="match status" value="1"/>
</dbReference>
<dbReference type="GO" id="GO:0005524">
    <property type="term" value="F:ATP binding"/>
    <property type="evidence" value="ECO:0007669"/>
    <property type="project" value="InterPro"/>
</dbReference>
<dbReference type="SMART" id="SM00220">
    <property type="entry name" value="S_TKc"/>
    <property type="match status" value="1"/>
</dbReference>
<comment type="caution">
    <text evidence="8">The sequence shown here is derived from an EMBL/GenBank/DDBJ whole genome shotgun (WGS) entry which is preliminary data.</text>
</comment>
<dbReference type="STRING" id="29655.A0A0K9Q3P8"/>
<dbReference type="InterPro" id="IPR000719">
    <property type="entry name" value="Prot_kinase_dom"/>
</dbReference>
<keyword evidence="2" id="KW-0378">Hydrolase</keyword>
<dbReference type="EMBL" id="LFYR01000112">
    <property type="protein sequence ID" value="KMZ75913.1"/>
    <property type="molecule type" value="Genomic_DNA"/>
</dbReference>
<dbReference type="PROSITE" id="PS00108">
    <property type="entry name" value="PROTEIN_KINASE_ST"/>
    <property type="match status" value="1"/>
</dbReference>
<evidence type="ECO:0000259" key="7">
    <source>
        <dbReference type="PROSITE" id="PS51746"/>
    </source>
</evidence>
<evidence type="ECO:0000259" key="6">
    <source>
        <dbReference type="PROSITE" id="PS50011"/>
    </source>
</evidence>
<dbReference type="Pfam" id="PF00481">
    <property type="entry name" value="PP2C"/>
    <property type="match status" value="2"/>
</dbReference>
<comment type="catalytic activity">
    <reaction evidence="4">
        <text>O-phospho-L-seryl-[protein] + H2O = L-seryl-[protein] + phosphate</text>
        <dbReference type="Rhea" id="RHEA:20629"/>
        <dbReference type="Rhea" id="RHEA-COMP:9863"/>
        <dbReference type="Rhea" id="RHEA-COMP:11604"/>
        <dbReference type="ChEBI" id="CHEBI:15377"/>
        <dbReference type="ChEBI" id="CHEBI:29999"/>
        <dbReference type="ChEBI" id="CHEBI:43474"/>
        <dbReference type="ChEBI" id="CHEBI:83421"/>
        <dbReference type="EC" id="3.1.3.16"/>
    </reaction>
</comment>
<keyword evidence="9" id="KW-1185">Reference proteome</keyword>
<dbReference type="SMART" id="SM00332">
    <property type="entry name" value="PP2Cc"/>
    <property type="match status" value="1"/>
</dbReference>
<sequence length="956" mass="109643">MAVFDGHNGVEASEMASKLLLEYLFLHVHFLLDGFYSATLSRSIELLSYNKALDMIHRASTIDMGQHWPNFNQERYQWILPRIFDKNIHLEILKESLLRTIHDIDATFSKEASRKNIFSGSTATVALIVDGQILVVNVGDSKAILCSESFNPPYDLKGREYRLKRRNKQFYNSDTITSYEKKYMHVKELTQDHHPDRDDERNRVEAAGGYVKWLGVPRVNGEIAVSRAIGDVSFKSYGVISTPEVMDWQPLGSNDSYLVVATDGIFDKLTTQDTCDLLWDAHIQSNVNPEFIFSVSQSMADYIVKIAFERGTIDNLAAVVVPLKLYGISQTQLEDNLLIEARKGTSNSRSEKFECNKSGNHHSNSSLISMEYFNQITRNFNRLVVVTNNKALGCFYLSENLNLKKNYDFLQPTVYKASNEPLSSYGLSKSLNNHGGEDERLYNKHTFCSLFGLDCGVEYENIYPEIFQKFHGLLDSFPCNDTGFNFTNPPEYKVPDFRYKLERQFGGGSFGEVWLAFQWDCSEGDYKQKKLTFSGDMQSNPNACNMNIHHNSSCGCHSNFVIDDSYILKRIKVEKGNIALWSGLREKYFGEMFLKKLLPHESFISSRIPKSSSDAKCNSFNQSQIDKHSLLQTSCTFHNQTQTTSEGLKHIARFVEYFVSPSEGIWLVFHNEGVSLKKHIYVEVGNKADYSESDGQVGNVQMLQPSPWWHWLKTTKHGSRVLQNMIYQLLLALKSCHDLNITHRDIKPNNMIICFEDASSGRCLKKIPKEKNYHPRLRLIDFGSAIDEFTLNHLYGSGPTRSEQTFAYAAPEALLNARWFQDPHNVTVKYDMWSVGVLMMELILGSPNIFESSARSRALIYHQLEGLNSDIKELAYKLDSYLDMCVIIPGILPRYHDKMKCSEESFSDRIKRRDPLKLGFPNIWALRFVRQLLVWKPEDRLSVDEALQHPYFQFDP</sequence>
<dbReference type="GO" id="GO:0004722">
    <property type="term" value="F:protein serine/threonine phosphatase activity"/>
    <property type="evidence" value="ECO:0000318"/>
    <property type="project" value="GO_Central"/>
</dbReference>
<dbReference type="InterPro" id="IPR011009">
    <property type="entry name" value="Kinase-like_dom_sf"/>
</dbReference>
<dbReference type="InterPro" id="IPR001932">
    <property type="entry name" value="PPM-type_phosphatase-like_dom"/>
</dbReference>
<proteinExistence type="predicted"/>
<dbReference type="SUPFAM" id="SSF56112">
    <property type="entry name" value="Protein kinase-like (PK-like)"/>
    <property type="match status" value="1"/>
</dbReference>